<protein>
    <submittedName>
        <fullName evidence="1">Uncharacterized protein</fullName>
    </submittedName>
</protein>
<proteinExistence type="predicted"/>
<evidence type="ECO:0000313" key="2">
    <source>
        <dbReference type="Proteomes" id="UP000268033"/>
    </source>
</evidence>
<dbReference type="Proteomes" id="UP000268033">
    <property type="component" value="Unassembled WGS sequence"/>
</dbReference>
<comment type="caution">
    <text evidence="1">The sequence shown here is derived from an EMBL/GenBank/DDBJ whole genome shotgun (WGS) entry which is preliminary data.</text>
</comment>
<dbReference type="InterPro" id="IPR015943">
    <property type="entry name" value="WD40/YVTN_repeat-like_dom_sf"/>
</dbReference>
<gene>
    <name evidence="1" type="ORF">EDC28_109177</name>
</gene>
<evidence type="ECO:0000313" key="1">
    <source>
        <dbReference type="EMBL" id="ROQ22687.1"/>
    </source>
</evidence>
<keyword evidence="2" id="KW-1185">Reference proteome</keyword>
<sequence>MSASPTWIFSPEHLYQINSVATDGAAERCVFGTSSEFSSGIFSFFCVDNCGQALWQQPLAEACTQGFFWAAISNDGAYAAGGGQYSSAQGFLKAYRGDTGEVLLDVDLPARVNQVSLSHDGALLVAVYGGTLQLYALEAGLYQLKSEVALGFNGVSYESNSAVIDQSGSAVVVSCRNYSLNNGAVFVYPVKDSRLALPSCSQFEVGVMRVAIAEGGSHWAALLHDGGVAVFSRNLPGGAFCRSTPDVANLSVGYGLALTVTAAGEVVVACGVNLNNAAPQNQGLLYLLKGDEQRGMELQWQAPLALAANPGVSIDSKGTWVTATDGKPIDESTGAESIGHFYLFDGHSGQQQWRFQTPMMNWPMVISHDGQRLYGGSDDGKLYFWQNS</sequence>
<reference evidence="1 2" key="1">
    <citation type="submission" date="2018-11" db="EMBL/GenBank/DDBJ databases">
        <title>Genomic Encyclopedia of Type Strains, Phase IV (KMG-IV): sequencing the most valuable type-strain genomes for metagenomic binning, comparative biology and taxonomic classification.</title>
        <authorList>
            <person name="Goeker M."/>
        </authorList>
    </citation>
    <scope>NUCLEOTIDE SEQUENCE [LARGE SCALE GENOMIC DNA]</scope>
    <source>
        <strain evidence="1 2">DSM 21945</strain>
    </source>
</reference>
<dbReference type="SUPFAM" id="SSF50998">
    <property type="entry name" value="Quinoprotein alcohol dehydrogenase-like"/>
    <property type="match status" value="1"/>
</dbReference>
<accession>A0A3N1P6F4</accession>
<dbReference type="STRING" id="584787.GCA_001247655_01623"/>
<dbReference type="EMBL" id="RJUL01000009">
    <property type="protein sequence ID" value="ROQ22687.1"/>
    <property type="molecule type" value="Genomic_DNA"/>
</dbReference>
<dbReference type="AlphaFoldDB" id="A0A3N1P6F4"/>
<dbReference type="Gene3D" id="2.130.10.10">
    <property type="entry name" value="YVTN repeat-like/Quinoprotein amine dehydrogenase"/>
    <property type="match status" value="2"/>
</dbReference>
<dbReference type="InterPro" id="IPR011047">
    <property type="entry name" value="Quinoprotein_ADH-like_sf"/>
</dbReference>
<dbReference type="RefSeq" id="WP_123422325.1">
    <property type="nucleotide sequence ID" value="NZ_RJUL01000009.1"/>
</dbReference>
<organism evidence="1 2">
    <name type="scientific">Gallaecimonas pentaromativorans</name>
    <dbReference type="NCBI Taxonomy" id="584787"/>
    <lineage>
        <taxon>Bacteria</taxon>
        <taxon>Pseudomonadati</taxon>
        <taxon>Pseudomonadota</taxon>
        <taxon>Gammaproteobacteria</taxon>
        <taxon>Enterobacterales</taxon>
        <taxon>Gallaecimonadaceae</taxon>
        <taxon>Gallaecimonas</taxon>
    </lineage>
</organism>
<name>A0A3N1P6F4_9GAMM</name>